<keyword evidence="7" id="KW-1185">Reference proteome</keyword>
<evidence type="ECO:0000256" key="5">
    <source>
        <dbReference type="RuleBase" id="RU363041"/>
    </source>
</evidence>
<keyword evidence="5" id="KW-1003">Cell membrane</keyword>
<dbReference type="PANTHER" id="PTHR43701">
    <property type="entry name" value="MEMBRANE TRANSPORTER PROTEIN MJ0441-RELATED"/>
    <property type="match status" value="1"/>
</dbReference>
<organism evidence="6 7">
    <name type="scientific">Pelomonas aquatica</name>
    <dbReference type="NCBI Taxonomy" id="431058"/>
    <lineage>
        <taxon>Bacteria</taxon>
        <taxon>Pseudomonadati</taxon>
        <taxon>Pseudomonadota</taxon>
        <taxon>Betaproteobacteria</taxon>
        <taxon>Burkholderiales</taxon>
        <taxon>Sphaerotilaceae</taxon>
        <taxon>Roseateles</taxon>
    </lineage>
</organism>
<evidence type="ECO:0000256" key="4">
    <source>
        <dbReference type="ARBA" id="ARBA00023136"/>
    </source>
</evidence>
<name>A0A9X4LL10_9BURK</name>
<dbReference type="PANTHER" id="PTHR43701:SF2">
    <property type="entry name" value="MEMBRANE TRANSPORTER PROTEIN YJNA-RELATED"/>
    <property type="match status" value="1"/>
</dbReference>
<comment type="similarity">
    <text evidence="5">Belongs to the 4-toluene sulfonate uptake permease (TSUP) (TC 2.A.102) family.</text>
</comment>
<keyword evidence="2 5" id="KW-0812">Transmembrane</keyword>
<dbReference type="GO" id="GO:0005886">
    <property type="term" value="C:plasma membrane"/>
    <property type="evidence" value="ECO:0007669"/>
    <property type="project" value="UniProtKB-SubCell"/>
</dbReference>
<feature type="transmembrane region" description="Helical" evidence="5">
    <location>
        <begin position="107"/>
        <end position="129"/>
    </location>
</feature>
<comment type="subcellular location">
    <subcellularLocation>
        <location evidence="5">Cell membrane</location>
        <topology evidence="5">Multi-pass membrane protein</topology>
    </subcellularLocation>
    <subcellularLocation>
        <location evidence="1">Membrane</location>
        <topology evidence="1">Multi-pass membrane protein</topology>
    </subcellularLocation>
</comment>
<gene>
    <name evidence="6" type="ORF">EXJ73_20045</name>
</gene>
<comment type="caution">
    <text evidence="6">The sequence shown here is derived from an EMBL/GenBank/DDBJ whole genome shotgun (WGS) entry which is preliminary data.</text>
</comment>
<feature type="transmembrane region" description="Helical" evidence="5">
    <location>
        <begin position="12"/>
        <end position="33"/>
    </location>
</feature>
<evidence type="ECO:0000256" key="3">
    <source>
        <dbReference type="ARBA" id="ARBA00022989"/>
    </source>
</evidence>
<dbReference type="Proteomes" id="UP001152766">
    <property type="component" value="Unassembled WGS sequence"/>
</dbReference>
<dbReference type="EMBL" id="SGUG01000040">
    <property type="protein sequence ID" value="MDG0864754.1"/>
    <property type="molecule type" value="Genomic_DNA"/>
</dbReference>
<feature type="transmembrane region" description="Helical" evidence="5">
    <location>
        <begin position="39"/>
        <end position="59"/>
    </location>
</feature>
<evidence type="ECO:0000313" key="6">
    <source>
        <dbReference type="EMBL" id="MDG0864754.1"/>
    </source>
</evidence>
<keyword evidence="3 5" id="KW-1133">Transmembrane helix</keyword>
<feature type="transmembrane region" description="Helical" evidence="5">
    <location>
        <begin position="150"/>
        <end position="182"/>
    </location>
</feature>
<reference evidence="6" key="1">
    <citation type="submission" date="2019-02" db="EMBL/GenBank/DDBJ databases">
        <title>Draft genome of the type strain Pelomonas aquatica CCUG 52575T.</title>
        <authorList>
            <person name="Gomila M."/>
            <person name="Lalucat J."/>
        </authorList>
    </citation>
    <scope>NUCLEOTIDE SEQUENCE</scope>
    <source>
        <strain evidence="6">CCUG 52575</strain>
    </source>
</reference>
<dbReference type="AlphaFoldDB" id="A0A9X4LL10"/>
<dbReference type="InterPro" id="IPR051598">
    <property type="entry name" value="TSUP/Inactive_protease-like"/>
</dbReference>
<evidence type="ECO:0000256" key="1">
    <source>
        <dbReference type="ARBA" id="ARBA00004141"/>
    </source>
</evidence>
<accession>A0A9X4LL10</accession>
<dbReference type="Pfam" id="PF01925">
    <property type="entry name" value="TauE"/>
    <property type="match status" value="1"/>
</dbReference>
<protein>
    <recommendedName>
        <fullName evidence="5">Probable membrane transporter protein</fullName>
    </recommendedName>
</protein>
<evidence type="ECO:0000313" key="7">
    <source>
        <dbReference type="Proteomes" id="UP001152766"/>
    </source>
</evidence>
<keyword evidence="4 5" id="KW-0472">Membrane</keyword>
<evidence type="ECO:0000256" key="2">
    <source>
        <dbReference type="ARBA" id="ARBA00022692"/>
    </source>
</evidence>
<feature type="transmembrane region" description="Helical" evidence="5">
    <location>
        <begin position="80"/>
        <end position="101"/>
    </location>
</feature>
<proteinExistence type="inferred from homology"/>
<dbReference type="InterPro" id="IPR002781">
    <property type="entry name" value="TM_pro_TauE-like"/>
</dbReference>
<sequence length="264" mass="27338">MGPPRGAHVLDGIAIASGLGVGLIVGITGVGGGSLMTPLLLSVFKLSPAVAIGTDLFFASLTKMSGSVAHARHGHVNWAIVRRMLMGSIPASIATIALMHQTGITKGWASALTFSLGIALLLTAVVVAFKQSWQPLGLRLERWIPESRKPALMLALGLVLGVLVSLSSIGAGAIGATLILLIHPRMEARDIVGTDIAHAVPLTLVAGIGHASLGNVDWSLLVSLLIGSLPGIWLGAQLTRRLPDGVVRSLLCVSLLMAGWKVIH</sequence>